<gene>
    <name evidence="4" type="ORF">A3D99_04800</name>
</gene>
<evidence type="ECO:0008006" key="6">
    <source>
        <dbReference type="Google" id="ProtNLM"/>
    </source>
</evidence>
<dbReference type="GO" id="GO:0030001">
    <property type="term" value="P:metal ion transport"/>
    <property type="evidence" value="ECO:0007669"/>
    <property type="project" value="InterPro"/>
</dbReference>
<keyword evidence="1 3" id="KW-0813">Transport</keyword>
<dbReference type="GO" id="GO:0046872">
    <property type="term" value="F:metal ion binding"/>
    <property type="evidence" value="ECO:0007669"/>
    <property type="project" value="InterPro"/>
</dbReference>
<dbReference type="AlphaFoldDB" id="A0A1G1X088"/>
<evidence type="ECO:0000313" key="5">
    <source>
        <dbReference type="Proteomes" id="UP000177528"/>
    </source>
</evidence>
<dbReference type="Pfam" id="PF01297">
    <property type="entry name" value="ZnuA"/>
    <property type="match status" value="1"/>
</dbReference>
<dbReference type="PRINTS" id="PR00690">
    <property type="entry name" value="ADHESNFAMILY"/>
</dbReference>
<protein>
    <recommendedName>
        <fullName evidence="6">ABC transporter substrate-binding protein</fullName>
    </recommendedName>
</protein>
<dbReference type="InterPro" id="IPR006129">
    <property type="entry name" value="AdhesinB"/>
</dbReference>
<evidence type="ECO:0000313" key="4">
    <source>
        <dbReference type="EMBL" id="OGY33432.1"/>
    </source>
</evidence>
<name>A0A1G1X088_9BACT</name>
<comment type="caution">
    <text evidence="4">The sequence shown here is derived from an EMBL/GenBank/DDBJ whole genome shotgun (WGS) entry which is preliminary data.</text>
</comment>
<dbReference type="PRINTS" id="PR00691">
    <property type="entry name" value="ADHESINB"/>
</dbReference>
<comment type="similarity">
    <text evidence="3">Belongs to the bacterial solute-binding protein 9 family.</text>
</comment>
<evidence type="ECO:0000256" key="1">
    <source>
        <dbReference type="ARBA" id="ARBA00022448"/>
    </source>
</evidence>
<dbReference type="InterPro" id="IPR006127">
    <property type="entry name" value="ZnuA-like"/>
</dbReference>
<dbReference type="Gene3D" id="3.40.50.1980">
    <property type="entry name" value="Nitrogenase molybdenum iron protein domain"/>
    <property type="match status" value="2"/>
</dbReference>
<evidence type="ECO:0000256" key="3">
    <source>
        <dbReference type="RuleBase" id="RU003512"/>
    </source>
</evidence>
<dbReference type="InterPro" id="IPR050492">
    <property type="entry name" value="Bact_metal-bind_prot9"/>
</dbReference>
<dbReference type="GO" id="GO:0007155">
    <property type="term" value="P:cell adhesion"/>
    <property type="evidence" value="ECO:0007669"/>
    <property type="project" value="InterPro"/>
</dbReference>
<keyword evidence="2" id="KW-0732">Signal</keyword>
<dbReference type="EMBL" id="MHHR01000030">
    <property type="protein sequence ID" value="OGY33432.1"/>
    <property type="molecule type" value="Genomic_DNA"/>
</dbReference>
<sequence length="316" mass="34447">MKKYAHIITLIGIVLVFAGYVMRERANDVPVDTNRTRVTASFYPLAHFAQQVGGDLVSVTNMTPSGSEPHDFDPSPRDVAELTSSKLFIYNGGGLEPWVPRVLPDLQKAQIAIVNATQGLDLLTGEEHEGEEGAEDEHEGEELDPHVWLSPKLAQQQVRAIEKGLIAADVSNAAVYTTNADAYITELEALDADFKLGTAQCNRRELVTSHAAFAYLAKRYGLTMVPIAGLSPDEEPSPARLAEISNFVREHGVTHIFFETLVSPALSQTIAHETGAKTLTLHTLEGLTDEEVSQGKSYISVQRENLAAIRTALDCI</sequence>
<dbReference type="SUPFAM" id="SSF53807">
    <property type="entry name" value="Helical backbone' metal receptor"/>
    <property type="match status" value="1"/>
</dbReference>
<organism evidence="4 5">
    <name type="scientific">Candidatus Andersenbacteria bacterium RIFCSPHIGHO2_12_FULL_45_11</name>
    <dbReference type="NCBI Taxonomy" id="1797281"/>
    <lineage>
        <taxon>Bacteria</taxon>
        <taxon>Candidatus Anderseniibacteriota</taxon>
    </lineage>
</organism>
<dbReference type="Proteomes" id="UP000177528">
    <property type="component" value="Unassembled WGS sequence"/>
</dbReference>
<dbReference type="CDD" id="cd01017">
    <property type="entry name" value="AdcA"/>
    <property type="match status" value="1"/>
</dbReference>
<dbReference type="InterPro" id="IPR006128">
    <property type="entry name" value="Lipoprotein_PsaA-like"/>
</dbReference>
<reference evidence="4 5" key="1">
    <citation type="journal article" date="2016" name="Nat. Commun.">
        <title>Thousands of microbial genomes shed light on interconnected biogeochemical processes in an aquifer system.</title>
        <authorList>
            <person name="Anantharaman K."/>
            <person name="Brown C.T."/>
            <person name="Hug L.A."/>
            <person name="Sharon I."/>
            <person name="Castelle C.J."/>
            <person name="Probst A.J."/>
            <person name="Thomas B.C."/>
            <person name="Singh A."/>
            <person name="Wilkins M.J."/>
            <person name="Karaoz U."/>
            <person name="Brodie E.L."/>
            <person name="Williams K.H."/>
            <person name="Hubbard S.S."/>
            <person name="Banfield J.F."/>
        </authorList>
    </citation>
    <scope>NUCLEOTIDE SEQUENCE [LARGE SCALE GENOMIC DNA]</scope>
</reference>
<accession>A0A1G1X088</accession>
<dbReference type="PANTHER" id="PTHR42953">
    <property type="entry name" value="HIGH-AFFINITY ZINC UPTAKE SYSTEM PROTEIN ZNUA-RELATED"/>
    <property type="match status" value="1"/>
</dbReference>
<evidence type="ECO:0000256" key="2">
    <source>
        <dbReference type="ARBA" id="ARBA00022729"/>
    </source>
</evidence>
<dbReference type="PANTHER" id="PTHR42953:SF8">
    <property type="entry name" value="ZINT DOMAIN-CONTAINING PROTEIN"/>
    <property type="match status" value="1"/>
</dbReference>
<proteinExistence type="inferred from homology"/>